<dbReference type="OrthoDB" id="3192286at2"/>
<accession>A0A0B2BDS2</accession>
<evidence type="ECO:0000313" key="2">
    <source>
        <dbReference type="Proteomes" id="UP000230842"/>
    </source>
</evidence>
<proteinExistence type="predicted"/>
<dbReference type="RefSeq" id="WP_039352555.1">
    <property type="nucleotide sequence ID" value="NZ_PGEZ01000001.1"/>
</dbReference>
<name>A0A0B2BDS2_9ACTN</name>
<dbReference type="AlphaFoldDB" id="A0A0B2BDS2"/>
<reference evidence="1 2" key="1">
    <citation type="submission" date="2017-11" db="EMBL/GenBank/DDBJ databases">
        <title>Genomic Encyclopedia of Archaeal and Bacterial Type Strains, Phase II (KMG-II): From Individual Species to Whole Genera.</title>
        <authorList>
            <person name="Goeker M."/>
        </authorList>
    </citation>
    <scope>NUCLEOTIDE SEQUENCE [LARGE SCALE GENOMIC DNA]</scope>
    <source>
        <strain evidence="1 2">DSM 27763</strain>
    </source>
</reference>
<evidence type="ECO:0000313" key="1">
    <source>
        <dbReference type="EMBL" id="PJJ55952.1"/>
    </source>
</evidence>
<dbReference type="Proteomes" id="UP000230842">
    <property type="component" value="Unassembled WGS sequence"/>
</dbReference>
<comment type="caution">
    <text evidence="1">The sequence shown here is derived from an EMBL/GenBank/DDBJ whole genome shotgun (WGS) entry which is preliminary data.</text>
</comment>
<dbReference type="EMBL" id="PGEZ01000001">
    <property type="protein sequence ID" value="PJJ55952.1"/>
    <property type="molecule type" value="Genomic_DNA"/>
</dbReference>
<protein>
    <submittedName>
        <fullName evidence="1">Uncharacterized protein</fullName>
    </submittedName>
</protein>
<organism evidence="1 2">
    <name type="scientific">Mumia flava</name>
    <dbReference type="NCBI Taxonomy" id="1348852"/>
    <lineage>
        <taxon>Bacteria</taxon>
        <taxon>Bacillati</taxon>
        <taxon>Actinomycetota</taxon>
        <taxon>Actinomycetes</taxon>
        <taxon>Propionibacteriales</taxon>
        <taxon>Nocardioidaceae</taxon>
        <taxon>Mumia</taxon>
    </lineage>
</organism>
<gene>
    <name evidence="1" type="ORF">CLV56_0155</name>
</gene>
<sequence>MVSAPRGPVPDLPDLDPITASSLARDLVGERSARCGHGKADPRFRLLAVGEGGRIADVGWWDAPEPAALTVDDELRRQVVLRLTSGSGDDPRAYIGVWERHGDLQPTTSDAAWWSAVRTVVSSPSALLVVTRYGWRAWPDGPQRQWARVRPRS</sequence>
<keyword evidence="2" id="KW-1185">Reference proteome</keyword>